<dbReference type="Gene3D" id="3.40.50.300">
    <property type="entry name" value="P-loop containing nucleotide triphosphate hydrolases"/>
    <property type="match status" value="1"/>
</dbReference>
<dbReference type="Pfam" id="PF02874">
    <property type="entry name" value="ATP-synt_ab_N"/>
    <property type="match status" value="1"/>
</dbReference>
<evidence type="ECO:0000256" key="2">
    <source>
        <dbReference type="ARBA" id="ARBA00008936"/>
    </source>
</evidence>
<evidence type="ECO:0000256" key="10">
    <source>
        <dbReference type="ARBA" id="ARBA00023310"/>
    </source>
</evidence>
<keyword evidence="4" id="KW-0547">Nucleotide-binding</keyword>
<protein>
    <submittedName>
        <fullName evidence="12">ATP synthase F1 beta subunit</fullName>
    </submittedName>
</protein>
<evidence type="ECO:0000256" key="5">
    <source>
        <dbReference type="ARBA" id="ARBA00022840"/>
    </source>
</evidence>
<organism evidence="12">
    <name type="scientific">uncultured bacterium pSY1435</name>
    <dbReference type="NCBI Taxonomy" id="561717"/>
    <lineage>
        <taxon>Bacteria</taxon>
        <taxon>environmental samples</taxon>
    </lineage>
</organism>
<sequence length="463" mass="49674">MQGVVASVRGPVVEGHFPSNGADDRLPQLGELMHASNVRGETLAFEVVAHVQCDRVRAIAFADTRGLEVGAPLLARGGLLDVPIGEQVRGRVIDMLGRPLDGGPVLEGPRWPLLRPAQPLAERQVARSIFTTGLKVVDLFAPLPRGGNTGLFGGAGVGKTVLMMELMHNTVHHHHGATVFAGVGERSREARELWLEMAESNVLPNAVLVFGQMGETPGIRFRTAAAALTIAEYFRDEQRVDVLVFMDNVFRFVQAGNEVSGMLGRSPSRVGYQPTLAQEVAELEERIASTPHAAITSVQAVYVPADDITDPAVAEIFQHLDAFVVLSREAAAEGLYPAVDPLASSSTLLVAEIVGERHAKVASAARAVLAKYEELRDIIALMGMDELSSTDRAAVVRARRLRRFLTQPFDVTEPFTGKPGVYVELDDTLAGVEAILSGACDEIPEAQLYMGGTLTSLLAKVNA</sequence>
<dbReference type="InterPro" id="IPR055190">
    <property type="entry name" value="ATP-synt_VA_C"/>
</dbReference>
<evidence type="ECO:0000256" key="1">
    <source>
        <dbReference type="ARBA" id="ARBA00004370"/>
    </source>
</evidence>
<accession>C4N419</accession>
<comment type="similarity">
    <text evidence="2">Belongs to the ATPase alpha/beta chains family.</text>
</comment>
<dbReference type="InterPro" id="IPR005722">
    <property type="entry name" value="ATP_synth_F1_bsu"/>
</dbReference>
<keyword evidence="6" id="KW-1278">Translocase</keyword>
<dbReference type="PANTHER" id="PTHR15184:SF71">
    <property type="entry name" value="ATP SYNTHASE SUBUNIT BETA, MITOCHONDRIAL"/>
    <property type="match status" value="1"/>
</dbReference>
<evidence type="ECO:0000256" key="6">
    <source>
        <dbReference type="ARBA" id="ARBA00022967"/>
    </source>
</evidence>
<dbReference type="InterPro" id="IPR000194">
    <property type="entry name" value="ATPase_F1/V1/A1_a/bsu_nucl-bd"/>
</dbReference>
<evidence type="ECO:0000256" key="4">
    <source>
        <dbReference type="ARBA" id="ARBA00022741"/>
    </source>
</evidence>
<dbReference type="AlphaFoldDB" id="C4N419"/>
<evidence type="ECO:0000256" key="8">
    <source>
        <dbReference type="ARBA" id="ARBA00023136"/>
    </source>
</evidence>
<dbReference type="SUPFAM" id="SSF52540">
    <property type="entry name" value="P-loop containing nucleoside triphosphate hydrolases"/>
    <property type="match status" value="1"/>
</dbReference>
<evidence type="ECO:0000259" key="11">
    <source>
        <dbReference type="SMART" id="SM00382"/>
    </source>
</evidence>
<gene>
    <name evidence="12" type="primary">atpD</name>
</gene>
<dbReference type="InterPro" id="IPR004100">
    <property type="entry name" value="ATPase_F1/V1/A1_a/bsu_N"/>
</dbReference>
<proteinExistence type="inferred from homology"/>
<reference evidence="12" key="1">
    <citation type="journal article" date="2009" name="FEMS Microbiol. Lett.">
        <title>Production of porphyrin intermediates in Escherichia coli carrying soil metagenomic genes.</title>
        <authorList>
            <person name="Kim J.-S."/>
            <person name="Lim H.K."/>
            <person name="Lee M.H."/>
            <person name="Park J.-H."/>
            <person name="Hwang E.C."/>
            <person name="Moon B.J."/>
            <person name="Lee S.-W."/>
        </authorList>
    </citation>
    <scope>NUCLEOTIDE SEQUENCE</scope>
</reference>
<dbReference type="Pfam" id="PF22919">
    <property type="entry name" value="ATP-synt_VA_C"/>
    <property type="match status" value="1"/>
</dbReference>
<name>C4N419_9BACT</name>
<dbReference type="SMART" id="SM00382">
    <property type="entry name" value="AAA"/>
    <property type="match status" value="1"/>
</dbReference>
<dbReference type="InterPro" id="IPR050053">
    <property type="entry name" value="ATPase_alpha/beta_chains"/>
</dbReference>
<dbReference type="InterPro" id="IPR020003">
    <property type="entry name" value="ATPase_a/bsu_AS"/>
</dbReference>
<evidence type="ECO:0000256" key="7">
    <source>
        <dbReference type="ARBA" id="ARBA00023065"/>
    </source>
</evidence>
<dbReference type="GO" id="GO:0046933">
    <property type="term" value="F:proton-transporting ATP synthase activity, rotational mechanism"/>
    <property type="evidence" value="ECO:0007669"/>
    <property type="project" value="InterPro"/>
</dbReference>
<dbReference type="InterPro" id="IPR027417">
    <property type="entry name" value="P-loop_NTPase"/>
</dbReference>
<dbReference type="SUPFAM" id="SSF47917">
    <property type="entry name" value="C-terminal domain of alpha and beta subunits of F1 ATP synthase"/>
    <property type="match status" value="1"/>
</dbReference>
<dbReference type="EMBL" id="FJ209046">
    <property type="protein sequence ID" value="ACJ66829.1"/>
    <property type="molecule type" value="Genomic_DNA"/>
</dbReference>
<comment type="subcellular location">
    <subcellularLocation>
        <location evidence="1">Membrane</location>
    </subcellularLocation>
</comment>
<keyword evidence="8" id="KW-0472">Membrane</keyword>
<keyword evidence="5" id="KW-0067">ATP-binding</keyword>
<dbReference type="PANTHER" id="PTHR15184">
    <property type="entry name" value="ATP SYNTHASE"/>
    <property type="match status" value="1"/>
</dbReference>
<keyword evidence="7" id="KW-0406">Ion transport</keyword>
<dbReference type="NCBIfam" id="TIGR01039">
    <property type="entry name" value="atpD"/>
    <property type="match status" value="1"/>
</dbReference>
<dbReference type="GO" id="GO:0005524">
    <property type="term" value="F:ATP binding"/>
    <property type="evidence" value="ECO:0007669"/>
    <property type="project" value="UniProtKB-KW"/>
</dbReference>
<keyword evidence="3" id="KW-0813">Transport</keyword>
<evidence type="ECO:0000256" key="9">
    <source>
        <dbReference type="ARBA" id="ARBA00023196"/>
    </source>
</evidence>
<keyword evidence="9" id="KW-0139">CF(1)</keyword>
<keyword evidence="10" id="KW-0066">ATP synthesis</keyword>
<evidence type="ECO:0000256" key="3">
    <source>
        <dbReference type="ARBA" id="ARBA00022448"/>
    </source>
</evidence>
<evidence type="ECO:0000313" key="12">
    <source>
        <dbReference type="EMBL" id="ACJ66829.1"/>
    </source>
</evidence>
<dbReference type="GO" id="GO:0045259">
    <property type="term" value="C:proton-transporting ATP synthase complex"/>
    <property type="evidence" value="ECO:0007669"/>
    <property type="project" value="UniProtKB-KW"/>
</dbReference>
<dbReference type="InterPro" id="IPR024034">
    <property type="entry name" value="ATPase_F1/V1_b/a_C"/>
</dbReference>
<feature type="domain" description="AAA+ ATPase" evidence="11">
    <location>
        <begin position="145"/>
        <end position="323"/>
    </location>
</feature>
<dbReference type="Gene3D" id="2.40.10.170">
    <property type="match status" value="1"/>
</dbReference>
<dbReference type="InterPro" id="IPR003593">
    <property type="entry name" value="AAA+_ATPase"/>
</dbReference>
<dbReference type="Pfam" id="PF00006">
    <property type="entry name" value="ATP-synt_ab"/>
    <property type="match status" value="1"/>
</dbReference>
<dbReference type="InterPro" id="IPR036121">
    <property type="entry name" value="ATPase_F1/V1/A1_a/bsu_N_sf"/>
</dbReference>
<dbReference type="SUPFAM" id="SSF50615">
    <property type="entry name" value="N-terminal domain of alpha and beta subunits of F1 ATP synthase"/>
    <property type="match status" value="1"/>
</dbReference>
<dbReference type="Gene3D" id="1.10.1140.10">
    <property type="entry name" value="Bovine Mitochondrial F1-atpase, Atp Synthase Beta Chain, Chain D, domain 3"/>
    <property type="match status" value="1"/>
</dbReference>
<dbReference type="PROSITE" id="PS00152">
    <property type="entry name" value="ATPASE_ALPHA_BETA"/>
    <property type="match status" value="1"/>
</dbReference>